<feature type="transmembrane region" description="Helical" evidence="10">
    <location>
        <begin position="432"/>
        <end position="457"/>
    </location>
</feature>
<evidence type="ECO:0000256" key="3">
    <source>
        <dbReference type="ARBA" id="ARBA00022679"/>
    </source>
</evidence>
<evidence type="ECO:0000256" key="4">
    <source>
        <dbReference type="ARBA" id="ARBA00022695"/>
    </source>
</evidence>
<gene>
    <name evidence="12" type="ORF">H2RhizoL491704e2950_000001</name>
</gene>
<keyword evidence="4" id="KW-0548">Nucleotidyltransferase</keyword>
<keyword evidence="5" id="KW-0547">Nucleotide-binding</keyword>
<name>A0A514DB01_9VIRU</name>
<dbReference type="PROSITE" id="PS50522">
    <property type="entry name" value="RDRP_PHAGE"/>
    <property type="match status" value="1"/>
</dbReference>
<reference evidence="12" key="1">
    <citation type="submission" date="2019-05" db="EMBL/GenBank/DDBJ databases">
        <title>Metatranscriptomic reconstruction reveals RNA viruses with the potential to shape carbon cycling in soil.</title>
        <authorList>
            <person name="Starr E.P."/>
            <person name="Nuccio E."/>
            <person name="Pett-Ridge J."/>
            <person name="Banfield J.F."/>
            <person name="Firestone M.K."/>
        </authorList>
    </citation>
    <scope>NUCLEOTIDE SEQUENCE</scope>
    <source>
        <strain evidence="12">H2_Rhizo_Litter_49_scaffold_1704_e_2950</strain>
    </source>
</reference>
<protein>
    <recommendedName>
        <fullName evidence="1">RNA-directed RNA polymerase</fullName>
        <ecNumber evidence="1">2.7.7.48</ecNumber>
    </recommendedName>
    <alternativeName>
        <fullName evidence="7">RNA replicase beta chain</fullName>
    </alternativeName>
</protein>
<keyword evidence="3" id="KW-0808">Transferase</keyword>
<dbReference type="GO" id="GO:0046872">
    <property type="term" value="F:metal ion binding"/>
    <property type="evidence" value="ECO:0007669"/>
    <property type="project" value="UniProtKB-KW"/>
</dbReference>
<dbReference type="InterPro" id="IPR043502">
    <property type="entry name" value="DNA/RNA_pol_sf"/>
</dbReference>
<proteinExistence type="predicted"/>
<dbReference type="InterPro" id="IPR007096">
    <property type="entry name" value="RNA-dir_Rpol_cat_phage"/>
</dbReference>
<dbReference type="EMBL" id="MN035774">
    <property type="protein sequence ID" value="QDH90771.1"/>
    <property type="molecule type" value="Genomic_RNA"/>
</dbReference>
<dbReference type="GO" id="GO:0003968">
    <property type="term" value="F:RNA-directed RNA polymerase activity"/>
    <property type="evidence" value="ECO:0007669"/>
    <property type="project" value="UniProtKB-KW"/>
</dbReference>
<evidence type="ECO:0000256" key="1">
    <source>
        <dbReference type="ARBA" id="ARBA00012494"/>
    </source>
</evidence>
<dbReference type="InterPro" id="IPR005093">
    <property type="entry name" value="RNArep_beta"/>
</dbReference>
<evidence type="ECO:0000313" key="12">
    <source>
        <dbReference type="EMBL" id="QDH90771.1"/>
    </source>
</evidence>
<keyword evidence="2 12" id="KW-0696">RNA-directed RNA polymerase</keyword>
<evidence type="ECO:0000259" key="11">
    <source>
        <dbReference type="PROSITE" id="PS50522"/>
    </source>
</evidence>
<keyword evidence="10" id="KW-1133">Transmembrane helix</keyword>
<feature type="binding site" evidence="9">
    <location>
        <position position="384"/>
    </location>
    <ligand>
        <name>Mg(2+)</name>
        <dbReference type="ChEBI" id="CHEBI:18420"/>
        <label>2</label>
    </ligand>
</feature>
<evidence type="ECO:0000256" key="7">
    <source>
        <dbReference type="ARBA" id="ARBA00030248"/>
    </source>
</evidence>
<accession>A0A514DB01</accession>
<keyword evidence="10" id="KW-0812">Transmembrane</keyword>
<keyword evidence="10" id="KW-0472">Membrane</keyword>
<feature type="binding site" evidence="9">
    <location>
        <position position="481"/>
    </location>
    <ligand>
        <name>Mg(2+)</name>
        <dbReference type="ChEBI" id="CHEBI:18420"/>
        <label>2</label>
    </ligand>
</feature>
<evidence type="ECO:0000256" key="10">
    <source>
        <dbReference type="SAM" id="Phobius"/>
    </source>
</evidence>
<keyword evidence="9" id="KW-0460">Magnesium</keyword>
<evidence type="ECO:0000256" key="5">
    <source>
        <dbReference type="ARBA" id="ARBA00022741"/>
    </source>
</evidence>
<evidence type="ECO:0000256" key="8">
    <source>
        <dbReference type="ARBA" id="ARBA00048744"/>
    </source>
</evidence>
<organism evidence="12">
    <name type="scientific">Leviviridae sp</name>
    <dbReference type="NCBI Taxonomy" id="2027243"/>
    <lineage>
        <taxon>Viruses</taxon>
        <taxon>Riboviria</taxon>
        <taxon>Orthornavirae</taxon>
        <taxon>Lenarviricota</taxon>
        <taxon>Leviviricetes</taxon>
        <taxon>Norzivirales</taxon>
        <taxon>Fiersviridae</taxon>
    </lineage>
</organism>
<evidence type="ECO:0000256" key="9">
    <source>
        <dbReference type="PIRSR" id="PIRSR605093-1"/>
    </source>
</evidence>
<dbReference type="SUPFAM" id="SSF56672">
    <property type="entry name" value="DNA/RNA polymerases"/>
    <property type="match status" value="1"/>
</dbReference>
<comment type="catalytic activity">
    <reaction evidence="8">
        <text>RNA(n) + a ribonucleoside 5'-triphosphate = RNA(n+1) + diphosphate</text>
        <dbReference type="Rhea" id="RHEA:21248"/>
        <dbReference type="Rhea" id="RHEA-COMP:14527"/>
        <dbReference type="Rhea" id="RHEA-COMP:17342"/>
        <dbReference type="ChEBI" id="CHEBI:33019"/>
        <dbReference type="ChEBI" id="CHEBI:61557"/>
        <dbReference type="ChEBI" id="CHEBI:140395"/>
        <dbReference type="EC" id="2.7.7.48"/>
    </reaction>
</comment>
<feature type="binding site" evidence="9">
    <location>
        <position position="482"/>
    </location>
    <ligand>
        <name>Mg(2+)</name>
        <dbReference type="ChEBI" id="CHEBI:18420"/>
        <label>2</label>
    </ligand>
</feature>
<comment type="cofactor">
    <cofactor evidence="9">
        <name>Mg(2+)</name>
        <dbReference type="ChEBI" id="CHEBI:18420"/>
    </cofactor>
    <text evidence="9">Binds 2 Mg(2+) per subunit.</text>
</comment>
<sequence length="672" mass="76035">MKSLMSLWRDLAEELAGWCCTSTVRDFKTVVDRVETQGDSFLTITLPQFCKDFERSLETGRVDSYSFSSFKRKGGLPLFLGGFLSQIFDPCGTLLDNPSIDCIIAVRQLTLMFGKIERPCSTKRLSRAMRRYVEIEAELKALDESSFEEFLPQFRKASTLLWADVFSDVENQLTGGSSEIDSWKREFSLHESPLYSQVSQQGRDPFLDLVMGDHSPKSPIGWVTEIPDLGPIFGESLVPRHGPGATADRLTGNRKFDVSEWPLRLESVFPYGDYALPSWRAYYQLDRVQFLEPGAERPVKVVSVPKTPKTPRIIAMEPTAVQYCQQALSHALVSRMEKRRKLHPYRGISERCDFGTWFVGFEEQEPNRLLALEGSINAALATLDLSEASDRVLNRHVELLFARFPRLNEAIQATRSSKADVPGQGIIPLVKFASMGSALCFPIEAMVFTTIIFVAIANQRRVPLNRSLFLEMRGKVRVYGDDIIVPVEFVPSVIQLLEAFGLVVNMDKSFWNGKFRESCGGDYFDGEWVTPIRLRHDLPRSLTDVQGVVGLIAFRNLLYFGGYWQTVNKLDDWLTTLLKGHWSIVESTSEGLGRLSCIWPYKAERLHPDTHSPLVRGVKVKYRIPKSTISGEGALLKFFLKRSILPSQDARHLERSGRPEAASIKLRGIRPF</sequence>
<keyword evidence="9" id="KW-0479">Metal-binding</keyword>
<dbReference type="Pfam" id="PF03431">
    <property type="entry name" value="RNA_replicase_B"/>
    <property type="match status" value="1"/>
</dbReference>
<dbReference type="GO" id="GO:0039694">
    <property type="term" value="P:viral RNA genome replication"/>
    <property type="evidence" value="ECO:0007669"/>
    <property type="project" value="InterPro"/>
</dbReference>
<keyword evidence="6" id="KW-0693">Viral RNA replication</keyword>
<evidence type="ECO:0000256" key="2">
    <source>
        <dbReference type="ARBA" id="ARBA00022484"/>
    </source>
</evidence>
<dbReference type="GO" id="GO:0000166">
    <property type="term" value="F:nucleotide binding"/>
    <property type="evidence" value="ECO:0007669"/>
    <property type="project" value="UniProtKB-KW"/>
</dbReference>
<feature type="domain" description="RdRp catalytic" evidence="11">
    <location>
        <begin position="369"/>
        <end position="513"/>
    </location>
</feature>
<dbReference type="EC" id="2.7.7.48" evidence="1"/>
<evidence type="ECO:0000256" key="6">
    <source>
        <dbReference type="ARBA" id="ARBA00022953"/>
    </source>
</evidence>